<dbReference type="AlphaFoldDB" id="A0AAN8G0P1"/>
<name>A0AAN8G0P1_PATCE</name>
<comment type="caution">
    <text evidence="1">The sequence shown here is derived from an EMBL/GenBank/DDBJ whole genome shotgun (WGS) entry which is preliminary data.</text>
</comment>
<keyword evidence="2" id="KW-1185">Reference proteome</keyword>
<dbReference type="Proteomes" id="UP001347796">
    <property type="component" value="Unassembled WGS sequence"/>
</dbReference>
<dbReference type="EMBL" id="JAZGQO010000018">
    <property type="protein sequence ID" value="KAK6167827.1"/>
    <property type="molecule type" value="Genomic_DNA"/>
</dbReference>
<evidence type="ECO:0000313" key="2">
    <source>
        <dbReference type="Proteomes" id="UP001347796"/>
    </source>
</evidence>
<sequence length="138" mass="15862">MGSSTVAFKETSCYCEICLNDNLCENPSWIKQDMTAKKPSKEIAVISIPEKEINDCNVTQVVKVRDGDFVAAVYGDEWFIGQVVQVDQDDEEIEVKFMHKKKQCYQWPIREDIIWVKPQDIICGRIKTSSHCQVNENV</sequence>
<proteinExistence type="predicted"/>
<accession>A0AAN8G0P1</accession>
<gene>
    <name evidence="1" type="ORF">SNE40_021765</name>
</gene>
<protein>
    <recommendedName>
        <fullName evidence="3">Tudor domain-containing protein</fullName>
    </recommendedName>
</protein>
<evidence type="ECO:0000313" key="1">
    <source>
        <dbReference type="EMBL" id="KAK6167827.1"/>
    </source>
</evidence>
<evidence type="ECO:0008006" key="3">
    <source>
        <dbReference type="Google" id="ProtNLM"/>
    </source>
</evidence>
<reference evidence="1 2" key="1">
    <citation type="submission" date="2024-01" db="EMBL/GenBank/DDBJ databases">
        <title>The genome of the rayed Mediterranean limpet Patella caerulea (Linnaeus, 1758).</title>
        <authorList>
            <person name="Anh-Thu Weber A."/>
            <person name="Halstead-Nussloch G."/>
        </authorList>
    </citation>
    <scope>NUCLEOTIDE SEQUENCE [LARGE SCALE GENOMIC DNA]</scope>
    <source>
        <strain evidence="1">AATW-2023a</strain>
        <tissue evidence="1">Whole specimen</tissue>
    </source>
</reference>
<organism evidence="1 2">
    <name type="scientific">Patella caerulea</name>
    <name type="common">Rayed Mediterranean limpet</name>
    <dbReference type="NCBI Taxonomy" id="87958"/>
    <lineage>
        <taxon>Eukaryota</taxon>
        <taxon>Metazoa</taxon>
        <taxon>Spiralia</taxon>
        <taxon>Lophotrochozoa</taxon>
        <taxon>Mollusca</taxon>
        <taxon>Gastropoda</taxon>
        <taxon>Patellogastropoda</taxon>
        <taxon>Patelloidea</taxon>
        <taxon>Patellidae</taxon>
        <taxon>Patella</taxon>
    </lineage>
</organism>